<keyword evidence="1" id="KW-0472">Membrane</keyword>
<accession>A0A9P0N5R0</accession>
<keyword evidence="1" id="KW-0812">Transmembrane</keyword>
<proteinExistence type="predicted"/>
<evidence type="ECO:0000313" key="3">
    <source>
        <dbReference type="EMBL" id="CAH1642484.1"/>
    </source>
</evidence>
<dbReference type="EMBL" id="LR824558">
    <property type="protein sequence ID" value="CAH1642484.1"/>
    <property type="molecule type" value="Genomic_DNA"/>
</dbReference>
<organism evidence="3 4">
    <name type="scientific">Spodoptera littoralis</name>
    <name type="common">Egyptian cotton leafworm</name>
    <dbReference type="NCBI Taxonomy" id="7109"/>
    <lineage>
        <taxon>Eukaryota</taxon>
        <taxon>Metazoa</taxon>
        <taxon>Ecdysozoa</taxon>
        <taxon>Arthropoda</taxon>
        <taxon>Hexapoda</taxon>
        <taxon>Insecta</taxon>
        <taxon>Pterygota</taxon>
        <taxon>Neoptera</taxon>
        <taxon>Endopterygota</taxon>
        <taxon>Lepidoptera</taxon>
        <taxon>Glossata</taxon>
        <taxon>Ditrysia</taxon>
        <taxon>Noctuoidea</taxon>
        <taxon>Noctuidae</taxon>
        <taxon>Amphipyrinae</taxon>
        <taxon>Spodoptera</taxon>
    </lineage>
</organism>
<keyword evidence="1" id="KW-1133">Transmembrane helix</keyword>
<feature type="signal peptide" evidence="2">
    <location>
        <begin position="1"/>
        <end position="24"/>
    </location>
</feature>
<keyword evidence="4" id="KW-1185">Reference proteome</keyword>
<feature type="chain" id="PRO_5040420433" evidence="2">
    <location>
        <begin position="25"/>
        <end position="179"/>
    </location>
</feature>
<keyword evidence="2" id="KW-0732">Signal</keyword>
<sequence length="179" mass="20086">MYRFYVRLAFVIKIRKLLLLLCHCVNLTNNEEKMKFGVLFFIISSVFGHVEEANRIKRGATGALHIVTNHAQPIHADVKSEAPTEHTEKTGEQACKSKGPDHIEPGVGFKVTSPEDAITTYEIKSLRKSLIITPPTTLTLIRSVSRVVTLLVLFMSAILEFYPTFSGLICTIFSFMNTK</sequence>
<reference evidence="3" key="1">
    <citation type="submission" date="2022-02" db="EMBL/GenBank/DDBJ databases">
        <authorList>
            <person name="King R."/>
        </authorList>
    </citation>
    <scope>NUCLEOTIDE SEQUENCE</scope>
</reference>
<protein>
    <submittedName>
        <fullName evidence="3">Uncharacterized protein</fullName>
    </submittedName>
</protein>
<gene>
    <name evidence="3" type="ORF">SPLIT_LOCUS7840</name>
</gene>
<evidence type="ECO:0000313" key="4">
    <source>
        <dbReference type="Proteomes" id="UP001153321"/>
    </source>
</evidence>
<evidence type="ECO:0000256" key="1">
    <source>
        <dbReference type="SAM" id="Phobius"/>
    </source>
</evidence>
<evidence type="ECO:0000256" key="2">
    <source>
        <dbReference type="SAM" id="SignalP"/>
    </source>
</evidence>
<dbReference type="Proteomes" id="UP001153321">
    <property type="component" value="Chromosome 27"/>
</dbReference>
<name>A0A9P0N5R0_SPOLI</name>
<dbReference type="AlphaFoldDB" id="A0A9P0N5R0"/>
<feature type="transmembrane region" description="Helical" evidence="1">
    <location>
        <begin position="150"/>
        <end position="176"/>
    </location>
</feature>